<accession>K0K376</accession>
<evidence type="ECO:0000313" key="2">
    <source>
        <dbReference type="Proteomes" id="UP000006281"/>
    </source>
</evidence>
<dbReference type="eggNOG" id="COG2425">
    <property type="taxonomic scope" value="Bacteria"/>
</dbReference>
<evidence type="ECO:0000313" key="1">
    <source>
        <dbReference type="EMBL" id="CCH31003.1"/>
    </source>
</evidence>
<protein>
    <submittedName>
        <fullName evidence="1">Uncharacterized protein</fullName>
    </submittedName>
</protein>
<dbReference type="HOGENOM" id="CLU_009152_0_1_11"/>
<dbReference type="Proteomes" id="UP000006281">
    <property type="component" value="Chromosome"/>
</dbReference>
<dbReference type="EMBL" id="HE804045">
    <property type="protein sequence ID" value="CCH31003.1"/>
    <property type="molecule type" value="Genomic_DNA"/>
</dbReference>
<dbReference type="STRING" id="1179773.BN6_37100"/>
<dbReference type="InterPro" id="IPR043737">
    <property type="entry name" value="DUF5682"/>
</dbReference>
<organism evidence="1 2">
    <name type="scientific">Saccharothrix espanaensis (strain ATCC 51144 / DSM 44229 / JCM 9112 / NBRC 15066 / NRRL 15764)</name>
    <dbReference type="NCBI Taxonomy" id="1179773"/>
    <lineage>
        <taxon>Bacteria</taxon>
        <taxon>Bacillati</taxon>
        <taxon>Actinomycetota</taxon>
        <taxon>Actinomycetes</taxon>
        <taxon>Pseudonocardiales</taxon>
        <taxon>Pseudonocardiaceae</taxon>
        <taxon>Saccharothrix</taxon>
    </lineage>
</organism>
<reference evidence="1 2" key="1">
    <citation type="journal article" date="2012" name="BMC Genomics">
        <title>Complete genome sequence of Saccharothrix espanaensis DSM 44229T and comparison to the other completely sequenced Pseudonocardiaceae.</title>
        <authorList>
            <person name="Strobel T."/>
            <person name="Al-Dilaimi A."/>
            <person name="Blom J."/>
            <person name="Gessner A."/>
            <person name="Kalinowski J."/>
            <person name="Luzhetska M."/>
            <person name="Puhler A."/>
            <person name="Szczepanowski R."/>
            <person name="Bechthold A."/>
            <person name="Ruckert C."/>
        </authorList>
    </citation>
    <scope>NUCLEOTIDE SEQUENCE [LARGE SCALE GENOMIC DNA]</scope>
    <source>
        <strain evidence="2">ATCC 51144 / DSM 44229 / JCM 9112 / NBRC 15066 / NRRL 15764</strain>
    </source>
</reference>
<keyword evidence="2" id="KW-1185">Reference proteome</keyword>
<dbReference type="KEGG" id="sesp:BN6_37100"/>
<gene>
    <name evidence="1" type="ordered locus">BN6_37100</name>
</gene>
<dbReference type="PATRIC" id="fig|1179773.3.peg.3710"/>
<dbReference type="AlphaFoldDB" id="K0K376"/>
<dbReference type="Pfam" id="PF18934">
    <property type="entry name" value="DUF5682"/>
    <property type="match status" value="1"/>
</dbReference>
<sequence>MAGAAPRPSPVAGLMAATFLGVRHHSPACARLVRDTIAELRPAHVLIEGPSDVNERLDELLLGHELPIALYTYHRDGERSHASWTPFCDYSPEWVALTEGRAAGARVRFIDLPAWHPAFADRDNRYADAEVRYAEAVDRLCREFAVNNVDTLWDHLVEAAPADGLAERLDAYFDLVRGDSAAAEDDRAREAYMARWVRAAVAEAGDHPVLVVTGGFHTPALRALTASTPPLTKGGVDLPDGDVDSPTDGVGLPAADIGLPTDGVGFPEDGVDGDGWPVVPKIADRAGASYLVPYSHRRLDSFTGYQSGMPSPEYYHWLWTDGVEGAAARLLESVVRRLRARKVAVSTSDLIAARALADGLARLRGHDHPARVDVLDGLTGALVSEYLDQPPPWTRRGPLLPGAHPAVVEMVAALSGDRVGRLHADTPAPPLVSAVQAELAAAGLDRDGVHRLDLARPDDLHRSRVLHRLRVLDVPGFSRESGPRGGGDPDPVECWRITFHVHRDPALIEAAAHGATTQEAAGAKLAELVPGAELPTLSALLFDAVLCGVAAVSDRVLGILADEVGRAGDLESLGRVLADVLSLWRHDRLLGAAGAPALGEVVDAAVTRALWLAEGVQGGPAPAERGRLTALVALRDAVRHASAVVGVTAESAVAVTRRISADHRVPPDLRGAAFGFGWSLGFPVDAVDAVRGMAAPATMGDWLAGLFALARDEVLTAEGVVAVLDEVVGALAEEEFLVALPALRQAFAFFPPAEREAIARMLMARRGVEGSARALLRTPVDPAVLAEAGLLEAAVRRVLVREGLA</sequence>
<proteinExistence type="predicted"/>
<name>K0K376_SACES</name>